<accession>A0A5N6SJC4</accession>
<organism evidence="1 2">
    <name type="scientific">Aspergillus pseudotamarii</name>
    <dbReference type="NCBI Taxonomy" id="132259"/>
    <lineage>
        <taxon>Eukaryota</taxon>
        <taxon>Fungi</taxon>
        <taxon>Dikarya</taxon>
        <taxon>Ascomycota</taxon>
        <taxon>Pezizomycotina</taxon>
        <taxon>Eurotiomycetes</taxon>
        <taxon>Eurotiomycetidae</taxon>
        <taxon>Eurotiales</taxon>
        <taxon>Aspergillaceae</taxon>
        <taxon>Aspergillus</taxon>
        <taxon>Aspergillus subgen. Circumdati</taxon>
    </lineage>
</organism>
<evidence type="ECO:0000313" key="2">
    <source>
        <dbReference type="Proteomes" id="UP000325672"/>
    </source>
</evidence>
<dbReference type="Proteomes" id="UP000325672">
    <property type="component" value="Unassembled WGS sequence"/>
</dbReference>
<protein>
    <submittedName>
        <fullName evidence="1">Uncharacterized protein</fullName>
    </submittedName>
</protein>
<dbReference type="AlphaFoldDB" id="A0A5N6SJC4"/>
<feature type="non-terminal residue" evidence="1">
    <location>
        <position position="116"/>
    </location>
</feature>
<gene>
    <name evidence="1" type="ORF">BDV38DRAFT_258192</name>
</gene>
<dbReference type="RefSeq" id="XP_031909546.1">
    <property type="nucleotide sequence ID" value="XM_032055701.1"/>
</dbReference>
<keyword evidence="2" id="KW-1185">Reference proteome</keyword>
<reference evidence="1 2" key="1">
    <citation type="submission" date="2019-04" db="EMBL/GenBank/DDBJ databases">
        <title>Friends and foes A comparative genomics study of 23 Aspergillus species from section Flavi.</title>
        <authorList>
            <consortium name="DOE Joint Genome Institute"/>
            <person name="Kjaerbolling I."/>
            <person name="Vesth T."/>
            <person name="Frisvad J.C."/>
            <person name="Nybo J.L."/>
            <person name="Theobald S."/>
            <person name="Kildgaard S."/>
            <person name="Isbrandt T."/>
            <person name="Kuo A."/>
            <person name="Sato A."/>
            <person name="Lyhne E.K."/>
            <person name="Kogle M.E."/>
            <person name="Wiebenga A."/>
            <person name="Kun R.S."/>
            <person name="Lubbers R.J."/>
            <person name="Makela M.R."/>
            <person name="Barry K."/>
            <person name="Chovatia M."/>
            <person name="Clum A."/>
            <person name="Daum C."/>
            <person name="Haridas S."/>
            <person name="He G."/>
            <person name="LaButti K."/>
            <person name="Lipzen A."/>
            <person name="Mondo S."/>
            <person name="Riley R."/>
            <person name="Salamov A."/>
            <person name="Simmons B.A."/>
            <person name="Magnuson J.K."/>
            <person name="Henrissat B."/>
            <person name="Mortensen U.H."/>
            <person name="Larsen T.O."/>
            <person name="Devries R.P."/>
            <person name="Grigoriev I.V."/>
            <person name="Machida M."/>
            <person name="Baker S.E."/>
            <person name="Andersen M.R."/>
        </authorList>
    </citation>
    <scope>NUCLEOTIDE SEQUENCE [LARGE SCALE GENOMIC DNA]</scope>
    <source>
        <strain evidence="1 2">CBS 117625</strain>
    </source>
</reference>
<proteinExistence type="predicted"/>
<dbReference type="GeneID" id="43639911"/>
<sequence>MFIFIVFLFILFFFRLHKTLEMDILKLWIPQLTYSCNFSARIFNLIVKGTRNRHLYRKYIICMQRIGIIPIVCTCCVLCRSSGIPQCILGRWTHADIRGVQSVGILLALIGAGVRD</sequence>
<evidence type="ECO:0000313" key="1">
    <source>
        <dbReference type="EMBL" id="KAE8133483.1"/>
    </source>
</evidence>
<name>A0A5N6SJC4_ASPPS</name>
<dbReference type="EMBL" id="ML743616">
    <property type="protein sequence ID" value="KAE8133483.1"/>
    <property type="molecule type" value="Genomic_DNA"/>
</dbReference>